<protein>
    <submittedName>
        <fullName evidence="2">Uncharacterized protein</fullName>
    </submittedName>
</protein>
<feature type="compositionally biased region" description="Low complexity" evidence="1">
    <location>
        <begin position="75"/>
        <end position="96"/>
    </location>
</feature>
<organism evidence="2 3">
    <name type="scientific">Streptomyces thioluteus</name>
    <dbReference type="NCBI Taxonomy" id="66431"/>
    <lineage>
        <taxon>Bacteria</taxon>
        <taxon>Bacillati</taxon>
        <taxon>Actinomycetota</taxon>
        <taxon>Actinomycetes</taxon>
        <taxon>Kitasatosporales</taxon>
        <taxon>Streptomycetaceae</taxon>
        <taxon>Streptomyces</taxon>
    </lineage>
</organism>
<dbReference type="Proteomes" id="UP001501102">
    <property type="component" value="Unassembled WGS sequence"/>
</dbReference>
<name>A0ABN3WV21_STRTU</name>
<reference evidence="2 3" key="1">
    <citation type="journal article" date="2019" name="Int. J. Syst. Evol. Microbiol.">
        <title>The Global Catalogue of Microorganisms (GCM) 10K type strain sequencing project: providing services to taxonomists for standard genome sequencing and annotation.</title>
        <authorList>
            <consortium name="The Broad Institute Genomics Platform"/>
            <consortium name="The Broad Institute Genome Sequencing Center for Infectious Disease"/>
            <person name="Wu L."/>
            <person name="Ma J."/>
        </authorList>
    </citation>
    <scope>NUCLEOTIDE SEQUENCE [LARGE SCALE GENOMIC DNA]</scope>
    <source>
        <strain evidence="2 3">JCM 4087</strain>
    </source>
</reference>
<gene>
    <name evidence="2" type="ORF">GCM10020221_23620</name>
</gene>
<accession>A0ABN3WV21</accession>
<feature type="compositionally biased region" description="Basic and acidic residues" evidence="1">
    <location>
        <begin position="1"/>
        <end position="27"/>
    </location>
</feature>
<evidence type="ECO:0000256" key="1">
    <source>
        <dbReference type="SAM" id="MobiDB-lite"/>
    </source>
</evidence>
<feature type="region of interest" description="Disordered" evidence="1">
    <location>
        <begin position="63"/>
        <end position="108"/>
    </location>
</feature>
<feature type="region of interest" description="Disordered" evidence="1">
    <location>
        <begin position="1"/>
        <end position="36"/>
    </location>
</feature>
<proteinExistence type="predicted"/>
<evidence type="ECO:0000313" key="2">
    <source>
        <dbReference type="EMBL" id="GAA2926966.1"/>
    </source>
</evidence>
<comment type="caution">
    <text evidence="2">The sequence shown here is derived from an EMBL/GenBank/DDBJ whole genome shotgun (WGS) entry which is preliminary data.</text>
</comment>
<sequence>MERMNHGHAKALEDRSITVRGDRDARTTAKLTYQSYDHRPMAQHTLSRPWSDVDASADPAHLVTTTCGGAPVRRSTPPTNSASAPSCAPAPDSGSSTSAPGPARRRWR</sequence>
<evidence type="ECO:0000313" key="3">
    <source>
        <dbReference type="Proteomes" id="UP001501102"/>
    </source>
</evidence>
<keyword evidence="3" id="KW-1185">Reference proteome</keyword>
<dbReference type="EMBL" id="BAAAXZ010000089">
    <property type="protein sequence ID" value="GAA2926966.1"/>
    <property type="molecule type" value="Genomic_DNA"/>
</dbReference>